<dbReference type="Proteomes" id="UP000700596">
    <property type="component" value="Unassembled WGS sequence"/>
</dbReference>
<gene>
    <name evidence="1" type="ORF">B0J11DRAFT_512775</name>
</gene>
<dbReference type="InterPro" id="IPR016169">
    <property type="entry name" value="FAD-bd_PCMH_sub2"/>
</dbReference>
<dbReference type="SUPFAM" id="SSF56176">
    <property type="entry name" value="FAD-binding/transporter-associated domain-like"/>
    <property type="match status" value="1"/>
</dbReference>
<dbReference type="AlphaFoldDB" id="A0A9P9CXU6"/>
<name>A0A9P9CXU6_9PLEO</name>
<dbReference type="OrthoDB" id="2151789at2759"/>
<comment type="caution">
    <text evidence="1">The sequence shown here is derived from an EMBL/GenBank/DDBJ whole genome shotgun (WGS) entry which is preliminary data.</text>
</comment>
<proteinExistence type="predicted"/>
<evidence type="ECO:0000313" key="2">
    <source>
        <dbReference type="Proteomes" id="UP000700596"/>
    </source>
</evidence>
<dbReference type="EMBL" id="JAGMWT010000031">
    <property type="protein sequence ID" value="KAH7109605.1"/>
    <property type="molecule type" value="Genomic_DNA"/>
</dbReference>
<sequence length="170" mass="18203">MVTIGSGAIGGQVTEALDPHGVSFIGGRISQFGVAGVILGGTYRICCFPKHRSSTFEYSNIGLDLLNCTVVAAGANLTFVIQPISAELECASLSKDGYPTGISFQNHRLISISNPLASHGKDNVEELKIVAVNNDQSQFFQKLQAGGFLLSRVRLRSTLPVRFKESLLSM</sequence>
<dbReference type="InterPro" id="IPR036318">
    <property type="entry name" value="FAD-bd_PCMH-like_sf"/>
</dbReference>
<accession>A0A9P9CXU6</accession>
<organism evidence="1 2">
    <name type="scientific">Dendryphion nanum</name>
    <dbReference type="NCBI Taxonomy" id="256645"/>
    <lineage>
        <taxon>Eukaryota</taxon>
        <taxon>Fungi</taxon>
        <taxon>Dikarya</taxon>
        <taxon>Ascomycota</taxon>
        <taxon>Pezizomycotina</taxon>
        <taxon>Dothideomycetes</taxon>
        <taxon>Pleosporomycetidae</taxon>
        <taxon>Pleosporales</taxon>
        <taxon>Torulaceae</taxon>
        <taxon>Dendryphion</taxon>
    </lineage>
</organism>
<evidence type="ECO:0000313" key="1">
    <source>
        <dbReference type="EMBL" id="KAH7109605.1"/>
    </source>
</evidence>
<keyword evidence="2" id="KW-1185">Reference proteome</keyword>
<dbReference type="GO" id="GO:0050660">
    <property type="term" value="F:flavin adenine dinucleotide binding"/>
    <property type="evidence" value="ECO:0007669"/>
    <property type="project" value="InterPro"/>
</dbReference>
<reference evidence="1" key="1">
    <citation type="journal article" date="2021" name="Nat. Commun.">
        <title>Genetic determinants of endophytism in the Arabidopsis root mycobiome.</title>
        <authorList>
            <person name="Mesny F."/>
            <person name="Miyauchi S."/>
            <person name="Thiergart T."/>
            <person name="Pickel B."/>
            <person name="Atanasova L."/>
            <person name="Karlsson M."/>
            <person name="Huettel B."/>
            <person name="Barry K.W."/>
            <person name="Haridas S."/>
            <person name="Chen C."/>
            <person name="Bauer D."/>
            <person name="Andreopoulos W."/>
            <person name="Pangilinan J."/>
            <person name="LaButti K."/>
            <person name="Riley R."/>
            <person name="Lipzen A."/>
            <person name="Clum A."/>
            <person name="Drula E."/>
            <person name="Henrissat B."/>
            <person name="Kohler A."/>
            <person name="Grigoriev I.V."/>
            <person name="Martin F.M."/>
            <person name="Hacquard S."/>
        </authorList>
    </citation>
    <scope>NUCLEOTIDE SEQUENCE</scope>
    <source>
        <strain evidence="1">MPI-CAGE-CH-0243</strain>
    </source>
</reference>
<dbReference type="Gene3D" id="3.30.465.10">
    <property type="match status" value="1"/>
</dbReference>
<protein>
    <submittedName>
        <fullName evidence="1">Uncharacterized protein</fullName>
    </submittedName>
</protein>